<evidence type="ECO:0000256" key="1">
    <source>
        <dbReference type="ARBA" id="ARBA00006927"/>
    </source>
</evidence>
<dbReference type="PANTHER" id="PTHR13109:SF7">
    <property type="entry name" value="NEUROCHONDRIN"/>
    <property type="match status" value="1"/>
</dbReference>
<accession>A0A9D4ID33</accession>
<proteinExistence type="inferred from homology"/>
<reference evidence="2" key="2">
    <citation type="submission" date="2020-11" db="EMBL/GenBank/DDBJ databases">
        <authorList>
            <person name="McCartney M.A."/>
            <person name="Auch B."/>
            <person name="Kono T."/>
            <person name="Mallez S."/>
            <person name="Becker A."/>
            <person name="Gohl D.M."/>
            <person name="Silverstein K.A.T."/>
            <person name="Koren S."/>
            <person name="Bechman K.B."/>
            <person name="Herman A."/>
            <person name="Abrahante J.E."/>
            <person name="Garbe J."/>
        </authorList>
    </citation>
    <scope>NUCLEOTIDE SEQUENCE</scope>
    <source>
        <strain evidence="2">Duluth1</strain>
        <tissue evidence="2">Whole animal</tissue>
    </source>
</reference>
<dbReference type="InterPro" id="IPR008709">
    <property type="entry name" value="Neurochondrin"/>
</dbReference>
<keyword evidence="3" id="KW-1185">Reference proteome</keyword>
<name>A0A9D4ID33_DREPO</name>
<dbReference type="GO" id="GO:0030425">
    <property type="term" value="C:dendrite"/>
    <property type="evidence" value="ECO:0007669"/>
    <property type="project" value="TreeGrafter"/>
</dbReference>
<sequence>MCIPPSRETQEINKKTLENGSTEPVIADKLTQESNLETCFTNLNGATEETSSNNADIVKESVIENHLDGTREQTTETNHNETECKKAKTVTFEKLEKAEKCVDAKMGSDAHLEKDVLTEDELQELHLKVDILHYLLPGWCHLTAEEEPRRLLLGSGALGVLDLYMWRQWERLVDRTASPGQTSSCLMVLCNIFLNLVIVDPGLVTENKEFSHILLLARGATRHKKKGLQDCLGSDLTDVVHQHARYVTRHARYVRRRLSRLQDCLGSNLTDVVHQHARYVRRMPKRLSGIRSHIRGSSACKSPTRLSEIRSHRCGSSACKVCKKGSDLTDVVHQHARYVKRVQYWISQRPKRLSGIRSHRRGSSACKVCMKGLQDCVGYDLTDMVHQHARYVRRHARYVRRRPTRLSGFRSHRRGSSACKVCKKGLQDCVGSDLTDVVHQHARYVRRVQYWISQRPKRLSGIRSHRQGFGTGYLRGPQDCLGSDLTDVVHQHARYVRRAYKIKWFISMQDLVHQQARRGSSACKVCKKGSELDISEAYKIVWDQISQTCFISMQEAYKIVWDQISQTWFISMQAFSECIPKYQELPGLILKAGWLPSLLKVIADVKANTVAEETKSCFQMLLTAVAKDNKAARAVIKEKGGDNLARFFKSKELTNSLNS</sequence>
<dbReference type="PANTHER" id="PTHR13109">
    <property type="entry name" value="NEUROCHONDRIN"/>
    <property type="match status" value="1"/>
</dbReference>
<reference evidence="2" key="1">
    <citation type="journal article" date="2019" name="bioRxiv">
        <title>The Genome of the Zebra Mussel, Dreissena polymorpha: A Resource for Invasive Species Research.</title>
        <authorList>
            <person name="McCartney M.A."/>
            <person name="Auch B."/>
            <person name="Kono T."/>
            <person name="Mallez S."/>
            <person name="Zhang Y."/>
            <person name="Obille A."/>
            <person name="Becker A."/>
            <person name="Abrahante J.E."/>
            <person name="Garbe J."/>
            <person name="Badalamenti J.P."/>
            <person name="Herman A."/>
            <person name="Mangelson H."/>
            <person name="Liachko I."/>
            <person name="Sullivan S."/>
            <person name="Sone E.D."/>
            <person name="Koren S."/>
            <person name="Silverstein K.A.T."/>
            <person name="Beckman K.B."/>
            <person name="Gohl D.M."/>
        </authorList>
    </citation>
    <scope>NUCLEOTIDE SEQUENCE</scope>
    <source>
        <strain evidence="2">Duluth1</strain>
        <tissue evidence="2">Whole animal</tissue>
    </source>
</reference>
<dbReference type="GO" id="GO:0048168">
    <property type="term" value="P:regulation of neuronal synaptic plasticity"/>
    <property type="evidence" value="ECO:0007669"/>
    <property type="project" value="TreeGrafter"/>
</dbReference>
<comment type="similarity">
    <text evidence="1">Belongs to the neurochondrin family.</text>
</comment>
<dbReference type="Proteomes" id="UP000828390">
    <property type="component" value="Unassembled WGS sequence"/>
</dbReference>
<comment type="caution">
    <text evidence="2">The sequence shown here is derived from an EMBL/GenBank/DDBJ whole genome shotgun (WGS) entry which is preliminary data.</text>
</comment>
<evidence type="ECO:0000313" key="2">
    <source>
        <dbReference type="EMBL" id="KAH3769430.1"/>
    </source>
</evidence>
<gene>
    <name evidence="2" type="ORF">DPMN_170699</name>
</gene>
<evidence type="ECO:0000313" key="3">
    <source>
        <dbReference type="Proteomes" id="UP000828390"/>
    </source>
</evidence>
<organism evidence="2 3">
    <name type="scientific">Dreissena polymorpha</name>
    <name type="common">Zebra mussel</name>
    <name type="synonym">Mytilus polymorpha</name>
    <dbReference type="NCBI Taxonomy" id="45954"/>
    <lineage>
        <taxon>Eukaryota</taxon>
        <taxon>Metazoa</taxon>
        <taxon>Spiralia</taxon>
        <taxon>Lophotrochozoa</taxon>
        <taxon>Mollusca</taxon>
        <taxon>Bivalvia</taxon>
        <taxon>Autobranchia</taxon>
        <taxon>Heteroconchia</taxon>
        <taxon>Euheterodonta</taxon>
        <taxon>Imparidentia</taxon>
        <taxon>Neoheterodontei</taxon>
        <taxon>Myida</taxon>
        <taxon>Dreissenoidea</taxon>
        <taxon>Dreissenidae</taxon>
        <taxon>Dreissena</taxon>
    </lineage>
</organism>
<dbReference type="AlphaFoldDB" id="A0A9D4ID33"/>
<dbReference type="Pfam" id="PF05536">
    <property type="entry name" value="Neurochondrin"/>
    <property type="match status" value="1"/>
</dbReference>
<dbReference type="EMBL" id="JAIWYP010000009">
    <property type="protein sequence ID" value="KAH3769430.1"/>
    <property type="molecule type" value="Genomic_DNA"/>
</dbReference>
<protein>
    <submittedName>
        <fullName evidence="2">Uncharacterized protein</fullName>
    </submittedName>
</protein>
<dbReference type="GO" id="GO:0031175">
    <property type="term" value="P:neuron projection development"/>
    <property type="evidence" value="ECO:0007669"/>
    <property type="project" value="TreeGrafter"/>
</dbReference>